<dbReference type="RefSeq" id="WP_124964913.1">
    <property type="nucleotide sequence ID" value="NZ_RRAZ01000013.1"/>
</dbReference>
<feature type="region of interest" description="Disordered" evidence="1">
    <location>
        <begin position="42"/>
        <end position="81"/>
    </location>
</feature>
<accession>A0A3P3DP86</accession>
<proteinExistence type="predicted"/>
<dbReference type="Proteomes" id="UP000282125">
    <property type="component" value="Unassembled WGS sequence"/>
</dbReference>
<organism evidence="2 3">
    <name type="scientific">Falsigemmobacter faecalis</name>
    <dbReference type="NCBI Taxonomy" id="2488730"/>
    <lineage>
        <taxon>Bacteria</taxon>
        <taxon>Pseudomonadati</taxon>
        <taxon>Pseudomonadota</taxon>
        <taxon>Alphaproteobacteria</taxon>
        <taxon>Rhodobacterales</taxon>
        <taxon>Paracoccaceae</taxon>
        <taxon>Falsigemmobacter</taxon>
    </lineage>
</organism>
<dbReference type="EMBL" id="RRAZ01000013">
    <property type="protein sequence ID" value="RRH74458.1"/>
    <property type="molecule type" value="Genomic_DNA"/>
</dbReference>
<evidence type="ECO:0000256" key="1">
    <source>
        <dbReference type="SAM" id="MobiDB-lite"/>
    </source>
</evidence>
<dbReference type="OrthoDB" id="9828053at2"/>
<name>A0A3P3DP86_9RHOB</name>
<evidence type="ECO:0000313" key="3">
    <source>
        <dbReference type="Proteomes" id="UP000282125"/>
    </source>
</evidence>
<gene>
    <name evidence="2" type="ORF">EG244_10260</name>
</gene>
<sequence>MSKMLKPTGMVDFRASLGTAQKATTDLSELAKRVEEHQSDALVATVLSPKGQVREEAPTRDEPALDKKKPASKRAGAHNQQERLRVCSLRLSEDEWKVIQDTADSSNTTSSRLLRAIVKQWIDKQK</sequence>
<feature type="compositionally biased region" description="Basic and acidic residues" evidence="1">
    <location>
        <begin position="52"/>
        <end position="69"/>
    </location>
</feature>
<protein>
    <submittedName>
        <fullName evidence="2">Uncharacterized protein</fullName>
    </submittedName>
</protein>
<comment type="caution">
    <text evidence="2">The sequence shown here is derived from an EMBL/GenBank/DDBJ whole genome shotgun (WGS) entry which is preliminary data.</text>
</comment>
<keyword evidence="3" id="KW-1185">Reference proteome</keyword>
<evidence type="ECO:0000313" key="2">
    <source>
        <dbReference type="EMBL" id="RRH74458.1"/>
    </source>
</evidence>
<dbReference type="AlphaFoldDB" id="A0A3P3DP86"/>
<reference evidence="2 3" key="1">
    <citation type="submission" date="2018-11" db="EMBL/GenBank/DDBJ databases">
        <title>Gemmobacter sp. nov., YIM 102744-1 draft genome.</title>
        <authorList>
            <person name="Li G."/>
            <person name="Jiang Y."/>
        </authorList>
    </citation>
    <scope>NUCLEOTIDE SEQUENCE [LARGE SCALE GENOMIC DNA]</scope>
    <source>
        <strain evidence="2 3">YIM 102744-1</strain>
    </source>
</reference>